<comment type="caution">
    <text evidence="2">The sequence shown here is derived from an EMBL/GenBank/DDBJ whole genome shotgun (WGS) entry which is preliminary data.</text>
</comment>
<organism evidence="2 3">
    <name type="scientific">Chryseobacterium formosense</name>
    <dbReference type="NCBI Taxonomy" id="236814"/>
    <lineage>
        <taxon>Bacteria</taxon>
        <taxon>Pseudomonadati</taxon>
        <taxon>Bacteroidota</taxon>
        <taxon>Flavobacteriia</taxon>
        <taxon>Flavobacteriales</taxon>
        <taxon>Weeksellaceae</taxon>
        <taxon>Chryseobacterium group</taxon>
        <taxon>Chryseobacterium</taxon>
    </lineage>
</organism>
<evidence type="ECO:0000313" key="2">
    <source>
        <dbReference type="EMBL" id="KFE98742.1"/>
    </source>
</evidence>
<feature type="signal peptide" evidence="1">
    <location>
        <begin position="1"/>
        <end position="22"/>
    </location>
</feature>
<gene>
    <name evidence="2" type="ORF">IX39_15105</name>
</gene>
<evidence type="ECO:0008006" key="4">
    <source>
        <dbReference type="Google" id="ProtNLM"/>
    </source>
</evidence>
<reference evidence="2 3" key="1">
    <citation type="submission" date="2014-07" db="EMBL/GenBank/DDBJ databases">
        <title>Genome of Chryseobacterium formosense LMG 24722.</title>
        <authorList>
            <person name="Pipes S.E."/>
            <person name="Stropko S.J."/>
            <person name="Newman J.D."/>
        </authorList>
    </citation>
    <scope>NUCLEOTIDE SEQUENCE [LARGE SCALE GENOMIC DNA]</scope>
    <source>
        <strain evidence="2 3">LMG 24722</strain>
    </source>
</reference>
<feature type="chain" id="PRO_5001800368" description="Secretion protein" evidence="1">
    <location>
        <begin position="23"/>
        <end position="411"/>
    </location>
</feature>
<dbReference type="STRING" id="236814.IX39_15105"/>
<accession>A0A085Z2S9</accession>
<dbReference type="EMBL" id="JPRP01000002">
    <property type="protein sequence ID" value="KFE98742.1"/>
    <property type="molecule type" value="Genomic_DNA"/>
</dbReference>
<dbReference type="OrthoDB" id="1227422at2"/>
<protein>
    <recommendedName>
        <fullName evidence="4">Secretion protein</fullName>
    </recommendedName>
</protein>
<keyword evidence="3" id="KW-1185">Reference proteome</keyword>
<dbReference type="AlphaFoldDB" id="A0A085Z2S9"/>
<dbReference type="RefSeq" id="WP_034677999.1">
    <property type="nucleotide sequence ID" value="NZ_FPAP01000002.1"/>
</dbReference>
<name>A0A085Z2S9_9FLAO</name>
<evidence type="ECO:0000313" key="3">
    <source>
        <dbReference type="Proteomes" id="UP000028713"/>
    </source>
</evidence>
<dbReference type="Proteomes" id="UP000028713">
    <property type="component" value="Unassembled WGS sequence"/>
</dbReference>
<keyword evidence="1" id="KW-0732">Signal</keyword>
<proteinExistence type="predicted"/>
<sequence>MKKKILSLSTCVLTSLPIIAFAQVGINTTSPSATLDILTTASDTKSLEINNTSGAETFTVLNNGNIGIADASPSVPVHFKLNNTPTTSAKSIGGQNYDVTGFISDQTLQSATTNANNIQSLFQSTFSYTGTAKNNNVLTVNAVSQSPALNSYSNTNAINAVSENKNASNGILSAINAIGRSSANIGTLTGGIIGFSNDTGTAGSATGLLVRNSNALGASITNYRGIDMSNIVNSGSITSTTGLYIGSLTAGTQTSRYSIQSTDINAGMWHRGRLSLTPLVDPNSTSTQLTTSSLAVAIDVDTTLPTSGFGVSQNTIVMGDGFVTTNPVFSLPNPNLAKGRIYTIIVTSSLAPVTLNVTGGANIYHITETGEYLGEASYTLQKGSRTYISDGFNWYVTSSTTEINGNGYYSN</sequence>
<evidence type="ECO:0000256" key="1">
    <source>
        <dbReference type="SAM" id="SignalP"/>
    </source>
</evidence>
<dbReference type="eggNOG" id="ENOG50311F9">
    <property type="taxonomic scope" value="Bacteria"/>
</dbReference>